<dbReference type="Gene3D" id="1.25.10.10">
    <property type="entry name" value="Leucine-rich Repeat Variant"/>
    <property type="match status" value="1"/>
</dbReference>
<reference evidence="3 4" key="1">
    <citation type="submission" date="2019-07" db="EMBL/GenBank/DDBJ databases">
        <title>Annotation for the trematode Paragonimus westermani.</title>
        <authorList>
            <person name="Choi Y.-J."/>
        </authorList>
    </citation>
    <scope>NUCLEOTIDE SEQUENCE [LARGE SCALE GENOMIC DNA]</scope>
    <source>
        <strain evidence="3">180907_Pwestermani</strain>
    </source>
</reference>
<dbReference type="GO" id="GO:0097361">
    <property type="term" value="C:cytosolic [4Fe-4S] assembly targeting complex"/>
    <property type="evidence" value="ECO:0007669"/>
    <property type="project" value="UniProtKB-UniRule"/>
</dbReference>
<evidence type="ECO:0000313" key="3">
    <source>
        <dbReference type="EMBL" id="KAF8561119.1"/>
    </source>
</evidence>
<keyword evidence="4" id="KW-1185">Reference proteome</keyword>
<sequence>MVTLLNLVESLGTGLIDDKLTSQRDSLKSLVSRLKLLSIDQVQEVEVDYLVTFFTSRLSIADPEVSSHLLDGFLWLVQAVRTDGHHLVTPTQAVHICRRGLFANLVVQSLTKSARLRVFKVLHTMLHGPQLSGLQSMGSEFVTAYVQAIDGEKDPENLILIFQMNLIVMRHFPIDHVKEDFFEVMSVYFPVDFSPPPDVIGARITRSSLAEGLHHCLFTSRSFSGPYLLPLLCEKADSDLIQAQFDSLALLADCLHGCLHSVSNGTNSNVTDSRGPSIPFHHLSSYLVLVAPMLANLINKTKSRKVMSLTTACLTGLVHSYATQVSDAHHLRDFAVVLFKAFGVYLDRDSLVERNDIDVNSPVSLSVRTVSALLEVVRSSRTHQLLCGILLDYLVPYFGSPLLTCSQTDTLTLPTYLKQLQPWLPSLLITCRILDAATVSSVYAGTPKTVESEINLDSLNKLHCNLSNIVLELHRTVTLKANTSEFRNRETSSVPLAIVLVGLSIRLYSIRRQLANILDVDGLFLTTETLGHLVGLWEQLGLTPNDDSDMSISEDLGVVVSRLYSMNCLRVVDKLNEMLLAQVEAAIRSGSDSCLVLDLLRHAACVDAQILDRLVVFLLDMIDGATEQFRPLIYNKTVQVLHAIAQYGIQSSTDSENSMLHLCELFIQRPHSICHPSLHKHLVDCTSLVDCLDSTFRIVTSRCPFNQQLQLLNTFRELHDQSSPENLMMPLVLWCSILTGLRPDVVLVSNPEKLLDQLMCDAMDWLQHDSIPDTPNIFKRIVLAYASVLNKCPEPLSTAVSMCISNSLNRLLTQALPTEQFPKFAGSWIAACLHSLIAHPGPSRLAVVNQHLSSILIGPIEMCAPQSQQFETVVTPTLTTVIICLLDCLPELCNPISPGQPASKLCHWQTTSVYEQKVYELIASPLATQVNVLHRLISLAEVNRKSMEDLRDAYLTAFLRLCVLLPTELLTINLKDLVRHSMLAVTSSSDFVAQSAGLRLFCALTDSLSADILTNRLSTADADDLFVALPRLEQTARPVDIKHLAAGCSSEATRSSAMATALVRLSIARCLTSMIHLPAEVTGRHRNKEVLPILQRLIDDPSRAVRLEAVRAQNAWLLRT</sequence>
<dbReference type="Proteomes" id="UP000699462">
    <property type="component" value="Unassembled WGS sequence"/>
</dbReference>
<dbReference type="Pfam" id="PF14500">
    <property type="entry name" value="MMS19_N"/>
    <property type="match status" value="1"/>
</dbReference>
<keyword evidence="1" id="KW-0206">Cytoskeleton</keyword>
<comment type="similarity">
    <text evidence="1">Belongs to the MET18/MMS19 family.</text>
</comment>
<dbReference type="GO" id="GO:0005819">
    <property type="term" value="C:spindle"/>
    <property type="evidence" value="ECO:0007669"/>
    <property type="project" value="UniProtKB-SubCell"/>
</dbReference>
<feature type="domain" description="MMS19 N-terminal" evidence="2">
    <location>
        <begin position="8"/>
        <end position="256"/>
    </location>
</feature>
<dbReference type="InterPro" id="IPR011989">
    <property type="entry name" value="ARM-like"/>
</dbReference>
<dbReference type="PANTHER" id="PTHR12891:SF0">
    <property type="entry name" value="MMS19 NUCLEOTIDE EXCISION REPAIR PROTEIN HOMOLOG"/>
    <property type="match status" value="1"/>
</dbReference>
<dbReference type="GO" id="GO:0005634">
    <property type="term" value="C:nucleus"/>
    <property type="evidence" value="ECO:0007669"/>
    <property type="project" value="UniProtKB-SubCell"/>
</dbReference>
<comment type="caution">
    <text evidence="3">The sequence shown here is derived from an EMBL/GenBank/DDBJ whole genome shotgun (WGS) entry which is preliminary data.</text>
</comment>
<comment type="subunit">
    <text evidence="1">Component of the CIA complex.</text>
</comment>
<gene>
    <name evidence="3" type="ORF">P879_01409</name>
</gene>
<dbReference type="OrthoDB" id="342900at2759"/>
<organism evidence="3 4">
    <name type="scientific">Paragonimus westermani</name>
    <dbReference type="NCBI Taxonomy" id="34504"/>
    <lineage>
        <taxon>Eukaryota</taxon>
        <taxon>Metazoa</taxon>
        <taxon>Spiralia</taxon>
        <taxon>Lophotrochozoa</taxon>
        <taxon>Platyhelminthes</taxon>
        <taxon>Trematoda</taxon>
        <taxon>Digenea</taxon>
        <taxon>Plagiorchiida</taxon>
        <taxon>Troglotremata</taxon>
        <taxon>Troglotrematidae</taxon>
        <taxon>Paragonimus</taxon>
    </lineage>
</organism>
<keyword evidence="1" id="KW-0539">Nucleus</keyword>
<evidence type="ECO:0000313" key="4">
    <source>
        <dbReference type="Proteomes" id="UP000699462"/>
    </source>
</evidence>
<dbReference type="GO" id="GO:0016226">
    <property type="term" value="P:iron-sulfur cluster assembly"/>
    <property type="evidence" value="ECO:0007669"/>
    <property type="project" value="UniProtKB-UniRule"/>
</dbReference>
<comment type="subcellular location">
    <subcellularLocation>
        <location evidence="1">Cytoplasm</location>
        <location evidence="1">Cytoskeleton</location>
        <location evidence="1">Spindle</location>
    </subcellularLocation>
    <subcellularLocation>
        <location evidence="1">Nucleus</location>
    </subcellularLocation>
</comment>
<dbReference type="AlphaFoldDB" id="A0A8T0CZP8"/>
<keyword evidence="1" id="KW-0963">Cytoplasm</keyword>
<dbReference type="GO" id="GO:0051604">
    <property type="term" value="P:protein maturation"/>
    <property type="evidence" value="ECO:0007669"/>
    <property type="project" value="UniProtKB-UniRule"/>
</dbReference>
<protein>
    <recommendedName>
        <fullName evidence="1">MMS19 nucleotide excision repair protein</fullName>
    </recommendedName>
</protein>
<keyword evidence="1" id="KW-0227">DNA damage</keyword>
<dbReference type="GO" id="GO:0006281">
    <property type="term" value="P:DNA repair"/>
    <property type="evidence" value="ECO:0007669"/>
    <property type="project" value="UniProtKB-UniRule"/>
</dbReference>
<name>A0A8T0CZP8_9TREM</name>
<evidence type="ECO:0000256" key="1">
    <source>
        <dbReference type="RuleBase" id="RU367072"/>
    </source>
</evidence>
<proteinExistence type="inferred from homology"/>
<comment type="function">
    <text evidence="1">Key component of the cytosolic iron-sulfur protein assembly (CIA) complex, a multiprotein complex that mediates the incorporation of iron-sulfur cluster into apoproteins specifically involved in DNA metabolism and genomic integrity. In the CIA complex, MMS19 acts as an adapter between early-acting CIA components and a subset of cellular target iron-sulfur proteins.</text>
</comment>
<dbReference type="InterPro" id="IPR029240">
    <property type="entry name" value="MMS19_N"/>
</dbReference>
<dbReference type="EMBL" id="JTDF01021981">
    <property type="protein sequence ID" value="KAF8561119.1"/>
    <property type="molecule type" value="Genomic_DNA"/>
</dbReference>
<evidence type="ECO:0000259" key="2">
    <source>
        <dbReference type="Pfam" id="PF14500"/>
    </source>
</evidence>
<keyword evidence="1" id="KW-0234">DNA repair</keyword>
<dbReference type="InterPro" id="IPR039920">
    <property type="entry name" value="MMS19"/>
</dbReference>
<accession>A0A8T0CZP8</accession>
<dbReference type="PANTHER" id="PTHR12891">
    <property type="entry name" value="DNA REPAIR/TRANSCRIPTION PROTEIN MET18/MMS19"/>
    <property type="match status" value="1"/>
</dbReference>